<organism evidence="3 4">
    <name type="scientific">Saccharothrix texasensis</name>
    <dbReference type="NCBI Taxonomy" id="103734"/>
    <lineage>
        <taxon>Bacteria</taxon>
        <taxon>Bacillati</taxon>
        <taxon>Actinomycetota</taxon>
        <taxon>Actinomycetes</taxon>
        <taxon>Pseudonocardiales</taxon>
        <taxon>Pseudonocardiaceae</taxon>
        <taxon>Saccharothrix</taxon>
    </lineage>
</organism>
<dbReference type="GO" id="GO:1990189">
    <property type="term" value="F:protein N-terminal-serine acetyltransferase activity"/>
    <property type="evidence" value="ECO:0007669"/>
    <property type="project" value="TreeGrafter"/>
</dbReference>
<protein>
    <submittedName>
        <fullName evidence="3">RimJ/RimL family protein N-acetyltransferase</fullName>
    </submittedName>
</protein>
<evidence type="ECO:0000313" key="4">
    <source>
        <dbReference type="Proteomes" id="UP000268727"/>
    </source>
</evidence>
<dbReference type="Gene3D" id="3.40.630.30">
    <property type="match status" value="1"/>
</dbReference>
<dbReference type="PROSITE" id="PS51186">
    <property type="entry name" value="GNAT"/>
    <property type="match status" value="1"/>
</dbReference>
<dbReference type="SUPFAM" id="SSF55729">
    <property type="entry name" value="Acyl-CoA N-acyltransferases (Nat)"/>
    <property type="match status" value="1"/>
</dbReference>
<dbReference type="PANTHER" id="PTHR43441:SF10">
    <property type="entry name" value="ACETYLTRANSFERASE"/>
    <property type="match status" value="1"/>
</dbReference>
<accession>A0A3N1H7B9</accession>
<evidence type="ECO:0000256" key="1">
    <source>
        <dbReference type="SAM" id="MobiDB-lite"/>
    </source>
</evidence>
<keyword evidence="4" id="KW-1185">Reference proteome</keyword>
<reference evidence="3 4" key="1">
    <citation type="submission" date="2018-11" db="EMBL/GenBank/DDBJ databases">
        <title>Sequencing the genomes of 1000 actinobacteria strains.</title>
        <authorList>
            <person name="Klenk H.-P."/>
        </authorList>
    </citation>
    <scope>NUCLEOTIDE SEQUENCE [LARGE SCALE GENOMIC DNA]</scope>
    <source>
        <strain evidence="3 4">DSM 44231</strain>
    </source>
</reference>
<dbReference type="InterPro" id="IPR016181">
    <property type="entry name" value="Acyl_CoA_acyltransferase"/>
</dbReference>
<comment type="caution">
    <text evidence="3">The sequence shown here is derived from an EMBL/GenBank/DDBJ whole genome shotgun (WGS) entry which is preliminary data.</text>
</comment>
<dbReference type="EMBL" id="RJKM01000001">
    <property type="protein sequence ID" value="ROP38388.1"/>
    <property type="molecule type" value="Genomic_DNA"/>
</dbReference>
<dbReference type="InterPro" id="IPR051908">
    <property type="entry name" value="Ribosomal_N-acetyltransferase"/>
</dbReference>
<keyword evidence="3" id="KW-0808">Transferase</keyword>
<proteinExistence type="predicted"/>
<feature type="domain" description="N-acetyltransferase" evidence="2">
    <location>
        <begin position="27"/>
        <end position="184"/>
    </location>
</feature>
<dbReference type="GO" id="GO:0008999">
    <property type="term" value="F:protein-N-terminal-alanine acetyltransferase activity"/>
    <property type="evidence" value="ECO:0007669"/>
    <property type="project" value="TreeGrafter"/>
</dbReference>
<gene>
    <name evidence="3" type="ORF">EDD40_3742</name>
</gene>
<dbReference type="AlphaFoldDB" id="A0A3N1H7B9"/>
<evidence type="ECO:0000259" key="2">
    <source>
        <dbReference type="PROSITE" id="PS51186"/>
    </source>
</evidence>
<dbReference type="InterPro" id="IPR000182">
    <property type="entry name" value="GNAT_dom"/>
</dbReference>
<evidence type="ECO:0000313" key="3">
    <source>
        <dbReference type="EMBL" id="ROP38388.1"/>
    </source>
</evidence>
<dbReference type="Proteomes" id="UP000268727">
    <property type="component" value="Unassembled WGS sequence"/>
</dbReference>
<dbReference type="Pfam" id="PF13302">
    <property type="entry name" value="Acetyltransf_3"/>
    <property type="match status" value="1"/>
</dbReference>
<feature type="region of interest" description="Disordered" evidence="1">
    <location>
        <begin position="1"/>
        <end position="20"/>
    </location>
</feature>
<dbReference type="PANTHER" id="PTHR43441">
    <property type="entry name" value="RIBOSOMAL-PROTEIN-SERINE ACETYLTRANSFERASE"/>
    <property type="match status" value="1"/>
</dbReference>
<name>A0A3N1H7B9_9PSEU</name>
<dbReference type="GO" id="GO:0005737">
    <property type="term" value="C:cytoplasm"/>
    <property type="evidence" value="ECO:0007669"/>
    <property type="project" value="TreeGrafter"/>
</dbReference>
<sequence length="216" mass="23825">MITRPLLSRPAVGHDAAPPAGLTGRQVRLRAVVPADRHTLTGFDRAAARGGSPRVGGYRHWAAHRAADAGGGVQFAIETLHSRILVGSLWTGQADPRSDRFSYGIGIGAQHRRCGYAADAITMLLAFMFDERGYGECEVGVHAGNTASLTLHGALGFREEDRLRDTELPRGRVDHVVRMRITAYEFAQLQPTLVAARPSRGRHWRPRRGRHWQVRL</sequence>